<dbReference type="SMART" id="SM00248">
    <property type="entry name" value="ANK"/>
    <property type="match status" value="6"/>
</dbReference>
<evidence type="ECO:0000256" key="3">
    <source>
        <dbReference type="SAM" id="MobiDB-lite"/>
    </source>
</evidence>
<feature type="region of interest" description="Disordered" evidence="3">
    <location>
        <begin position="739"/>
        <end position="768"/>
    </location>
</feature>
<dbReference type="InterPro" id="IPR035994">
    <property type="entry name" value="Nucleoside_phosphorylase_sf"/>
</dbReference>
<dbReference type="GeneID" id="81467625"/>
<evidence type="ECO:0000259" key="4">
    <source>
        <dbReference type="Pfam" id="PF24883"/>
    </source>
</evidence>
<dbReference type="InterPro" id="IPR027417">
    <property type="entry name" value="P-loop_NTPase"/>
</dbReference>
<dbReference type="Gene3D" id="3.40.50.300">
    <property type="entry name" value="P-loop containing nucleotide triphosphate hydrolases"/>
    <property type="match status" value="1"/>
</dbReference>
<organism evidence="5 6">
    <name type="scientific">Penicillium concentricum</name>
    <dbReference type="NCBI Taxonomy" id="293559"/>
    <lineage>
        <taxon>Eukaryota</taxon>
        <taxon>Fungi</taxon>
        <taxon>Dikarya</taxon>
        <taxon>Ascomycota</taxon>
        <taxon>Pezizomycotina</taxon>
        <taxon>Eurotiomycetes</taxon>
        <taxon>Eurotiomycetidae</taxon>
        <taxon>Eurotiales</taxon>
        <taxon>Aspergillaceae</taxon>
        <taxon>Penicillium</taxon>
    </lineage>
</organism>
<protein>
    <recommendedName>
        <fullName evidence="4">Nephrocystin 3-like N-terminal domain-containing protein</fullName>
    </recommendedName>
</protein>
<dbReference type="SUPFAM" id="SSF53167">
    <property type="entry name" value="Purine and uridine phosphorylases"/>
    <property type="match status" value="1"/>
</dbReference>
<evidence type="ECO:0000313" key="5">
    <source>
        <dbReference type="EMBL" id="KAJ5356110.1"/>
    </source>
</evidence>
<dbReference type="PROSITE" id="PS50297">
    <property type="entry name" value="ANK_REP_REGION"/>
    <property type="match status" value="2"/>
</dbReference>
<feature type="domain" description="Nephrocystin 3-like N-terminal" evidence="4">
    <location>
        <begin position="383"/>
        <end position="546"/>
    </location>
</feature>
<dbReference type="InterPro" id="IPR036770">
    <property type="entry name" value="Ankyrin_rpt-contain_sf"/>
</dbReference>
<dbReference type="InterPro" id="IPR002110">
    <property type="entry name" value="Ankyrin_rpt"/>
</dbReference>
<keyword evidence="1" id="KW-0677">Repeat</keyword>
<gene>
    <name evidence="5" type="ORF">N7517_010719</name>
</gene>
<dbReference type="GO" id="GO:0003824">
    <property type="term" value="F:catalytic activity"/>
    <property type="evidence" value="ECO:0007669"/>
    <property type="project" value="InterPro"/>
</dbReference>
<feature type="repeat" description="ANK" evidence="2">
    <location>
        <begin position="1054"/>
        <end position="1086"/>
    </location>
</feature>
<feature type="repeat" description="ANK" evidence="2">
    <location>
        <begin position="889"/>
        <end position="921"/>
    </location>
</feature>
<dbReference type="Pfam" id="PF24883">
    <property type="entry name" value="NPHP3_N"/>
    <property type="match status" value="1"/>
</dbReference>
<dbReference type="PROSITE" id="PS50088">
    <property type="entry name" value="ANK_REPEAT"/>
    <property type="match status" value="4"/>
</dbReference>
<dbReference type="GO" id="GO:0009116">
    <property type="term" value="P:nucleoside metabolic process"/>
    <property type="evidence" value="ECO:0007669"/>
    <property type="project" value="InterPro"/>
</dbReference>
<dbReference type="AlphaFoldDB" id="A0A9W9UUQ2"/>
<sequence length="1106" mass="122248">MAIMKALDNSDLYTIGWIAALPIERAAATGMLDERHSTPLDFVQHISDMNAYTWGRMGRHNVVIVSLPAGLYRTAAAGNTASNLLSSLPHTRIGLLVGIGGGITRPADGRDIRLGDIVVSQPQGTTGGVIQYDLKKALSDQKQERKDFLSMPPQVLLQALGSLQAEHELEDSIVPKFLSAMPRKSRAGNSTKGKNGYSHQGIENDKLFRSSYTHIGGHDCLGCDSTEEVEREIRDTTDPKIHYGIIASGNTLIKDAATRDKVVEDVGEECICFEMEADGLMNHFPCLVIRGVCDYADSHKNDRWQRYASATAAAYGKELLSYVPVRGLQETQKALDVLNSPSDTITGLDGLKRSSHFNAIEKWLSPPDTSTNLNEALEKRLEGTGSWFLESEAFQEWEKRERPFLWVHGIPGCGKTILSATTIEHLNQTASIEPSPITLDFFFDFSDSDKQSLKKLVRSLIAQLYSRCPDSQAEADRVFSSHNDGNRQPTEKLQFETFSRMLNHVKVANIVIDALDECETRKDLLLWIESLINLKHPGLHLFITSRKEEEIESALQDLVNNESIIPLQEDLVNDDIRAYVHHRLRDDRGFERWSSHPNVRSMIESELMQKANGMFRWVACQLDALQDCLNVDLLEKSLQSLPKTLEETYGRILAGISESHREYALRLLQFLIYSDRPLAIREAVDIMAVDLSRDPCFDPARSMPNPREIVRFCSSLVSLVKRNIQPTISYSYSNYTTTDSWISDDPEDSDDLEESVDLDGPEASDGQQEEVEELQLAHLSVQQYLKSSRIQSSVPTHIIDAGALFQDGLICLAYLSRPGEHQTSEQIRAEFSFAHYSAQLWIDNATATETDKMVEQSIMGFFLSTGQAYKVWSKLWRPDHAKSGSYLVITAAPLYYASFLGLKHTVQLLLELGADVNAQGGQFGNALQAALWKGHTEAVQLLLAAGADANAVGGTYENSLQAVVWSRHKNIVQLLLGAGADVNATGGLYKSALHASAALNHKGIVQLLLAAGADVNIIGVYHGSVLQDTSAYGYKSIVQLLLAADADANTIGGRYRSALMAASVYGKKDIVQLLLTAGADIDAYTALRSGHKDIKQLLLQASDKII</sequence>
<evidence type="ECO:0000313" key="6">
    <source>
        <dbReference type="Proteomes" id="UP001147752"/>
    </source>
</evidence>
<dbReference type="InterPro" id="IPR056884">
    <property type="entry name" value="NPHP3-like_N"/>
</dbReference>
<feature type="repeat" description="ANK" evidence="2">
    <location>
        <begin position="988"/>
        <end position="1020"/>
    </location>
</feature>
<dbReference type="RefSeq" id="XP_056574257.1">
    <property type="nucleotide sequence ID" value="XM_056728442.1"/>
</dbReference>
<reference evidence="5" key="1">
    <citation type="submission" date="2022-12" db="EMBL/GenBank/DDBJ databases">
        <authorList>
            <person name="Petersen C."/>
        </authorList>
    </citation>
    <scope>NUCLEOTIDE SEQUENCE</scope>
    <source>
        <strain evidence="5">IBT 3081</strain>
    </source>
</reference>
<dbReference type="PANTHER" id="PTHR46082">
    <property type="entry name" value="ATP/GTP-BINDING PROTEIN-RELATED"/>
    <property type="match status" value="1"/>
</dbReference>
<feature type="repeat" description="ANK" evidence="2">
    <location>
        <begin position="922"/>
        <end position="954"/>
    </location>
</feature>
<keyword evidence="2" id="KW-0040">ANK repeat</keyword>
<dbReference type="Pfam" id="PF12796">
    <property type="entry name" value="Ank_2"/>
    <property type="match status" value="2"/>
</dbReference>
<feature type="compositionally biased region" description="Acidic residues" evidence="3">
    <location>
        <begin position="742"/>
        <end position="768"/>
    </location>
</feature>
<evidence type="ECO:0000256" key="2">
    <source>
        <dbReference type="PROSITE-ProRule" id="PRU00023"/>
    </source>
</evidence>
<dbReference type="OrthoDB" id="1577640at2759"/>
<dbReference type="Gene3D" id="1.25.40.20">
    <property type="entry name" value="Ankyrin repeat-containing domain"/>
    <property type="match status" value="2"/>
</dbReference>
<keyword evidence="6" id="KW-1185">Reference proteome</keyword>
<dbReference type="SUPFAM" id="SSF52540">
    <property type="entry name" value="P-loop containing nucleoside triphosphate hydrolases"/>
    <property type="match status" value="1"/>
</dbReference>
<dbReference type="InterPro" id="IPR053137">
    <property type="entry name" value="NLR-like"/>
</dbReference>
<accession>A0A9W9UUQ2</accession>
<dbReference type="PANTHER" id="PTHR46082:SF11">
    <property type="entry name" value="AAA+ ATPASE DOMAIN-CONTAINING PROTEIN-RELATED"/>
    <property type="match status" value="1"/>
</dbReference>
<comment type="caution">
    <text evidence="5">The sequence shown here is derived from an EMBL/GenBank/DDBJ whole genome shotgun (WGS) entry which is preliminary data.</text>
</comment>
<reference evidence="5" key="2">
    <citation type="journal article" date="2023" name="IMA Fungus">
        <title>Comparative genomic study of the Penicillium genus elucidates a diverse pangenome and 15 lateral gene transfer events.</title>
        <authorList>
            <person name="Petersen C."/>
            <person name="Sorensen T."/>
            <person name="Nielsen M.R."/>
            <person name="Sondergaard T.E."/>
            <person name="Sorensen J.L."/>
            <person name="Fitzpatrick D.A."/>
            <person name="Frisvad J.C."/>
            <person name="Nielsen K.L."/>
        </authorList>
    </citation>
    <scope>NUCLEOTIDE SEQUENCE</scope>
    <source>
        <strain evidence="5">IBT 3081</strain>
    </source>
</reference>
<evidence type="ECO:0000256" key="1">
    <source>
        <dbReference type="ARBA" id="ARBA00022737"/>
    </source>
</evidence>
<dbReference type="Pfam" id="PF00023">
    <property type="entry name" value="Ank"/>
    <property type="match status" value="1"/>
</dbReference>
<name>A0A9W9UUQ2_9EURO</name>
<dbReference type="EMBL" id="JAPZBT010000006">
    <property type="protein sequence ID" value="KAJ5356110.1"/>
    <property type="molecule type" value="Genomic_DNA"/>
</dbReference>
<proteinExistence type="predicted"/>
<dbReference type="Proteomes" id="UP001147752">
    <property type="component" value="Unassembled WGS sequence"/>
</dbReference>
<dbReference type="Gene3D" id="3.40.50.1580">
    <property type="entry name" value="Nucleoside phosphorylase domain"/>
    <property type="match status" value="1"/>
</dbReference>
<dbReference type="SUPFAM" id="SSF48403">
    <property type="entry name" value="Ankyrin repeat"/>
    <property type="match status" value="1"/>
</dbReference>